<accession>A0AAW1YWY1</accession>
<feature type="compositionally biased region" description="Acidic residues" evidence="1">
    <location>
        <begin position="15"/>
        <end position="32"/>
    </location>
</feature>
<dbReference type="EMBL" id="JAWDJR010000024">
    <property type="protein sequence ID" value="KAK9952744.1"/>
    <property type="molecule type" value="Genomic_DNA"/>
</dbReference>
<evidence type="ECO:0000256" key="1">
    <source>
        <dbReference type="SAM" id="MobiDB-lite"/>
    </source>
</evidence>
<keyword evidence="3" id="KW-1185">Reference proteome</keyword>
<sequence length="50" mass="5667">MARHAPQEDLLMTVDSEEEFSSSSEDDEDIDDEGLHFEEGFDPAQDTFSD</sequence>
<feature type="region of interest" description="Disordered" evidence="1">
    <location>
        <begin position="1"/>
        <end position="50"/>
    </location>
</feature>
<feature type="non-terminal residue" evidence="2">
    <location>
        <position position="50"/>
    </location>
</feature>
<evidence type="ECO:0000313" key="3">
    <source>
        <dbReference type="Proteomes" id="UP001479290"/>
    </source>
</evidence>
<gene>
    <name evidence="2" type="ORF">ABG768_018551</name>
</gene>
<proteinExistence type="predicted"/>
<evidence type="ECO:0000313" key="2">
    <source>
        <dbReference type="EMBL" id="KAK9952744.1"/>
    </source>
</evidence>
<protein>
    <submittedName>
        <fullName evidence="2">Uncharacterized protein</fullName>
    </submittedName>
</protein>
<reference evidence="2 3" key="1">
    <citation type="submission" date="2024-05" db="EMBL/GenBank/DDBJ databases">
        <title>A high-quality chromosomal-level genome assembly of Topmouth culter (Culter alburnus).</title>
        <authorList>
            <person name="Zhao H."/>
        </authorList>
    </citation>
    <scope>NUCLEOTIDE SEQUENCE [LARGE SCALE GENOMIC DNA]</scope>
    <source>
        <strain evidence="2">CATC2023</strain>
        <tissue evidence="2">Muscle</tissue>
    </source>
</reference>
<dbReference type="Proteomes" id="UP001479290">
    <property type="component" value="Unassembled WGS sequence"/>
</dbReference>
<name>A0AAW1YWY1_CULAL</name>
<comment type="caution">
    <text evidence="2">The sequence shown here is derived from an EMBL/GenBank/DDBJ whole genome shotgun (WGS) entry which is preliminary data.</text>
</comment>
<organism evidence="2 3">
    <name type="scientific">Culter alburnus</name>
    <name type="common">Topmouth culter</name>
    <dbReference type="NCBI Taxonomy" id="194366"/>
    <lineage>
        <taxon>Eukaryota</taxon>
        <taxon>Metazoa</taxon>
        <taxon>Chordata</taxon>
        <taxon>Craniata</taxon>
        <taxon>Vertebrata</taxon>
        <taxon>Euteleostomi</taxon>
        <taxon>Actinopterygii</taxon>
        <taxon>Neopterygii</taxon>
        <taxon>Teleostei</taxon>
        <taxon>Ostariophysi</taxon>
        <taxon>Cypriniformes</taxon>
        <taxon>Xenocyprididae</taxon>
        <taxon>Xenocypridinae</taxon>
        <taxon>Culter</taxon>
    </lineage>
</organism>
<dbReference type="AlphaFoldDB" id="A0AAW1YWY1"/>